<dbReference type="Proteomes" id="UP000525078">
    <property type="component" value="Unassembled WGS sequence"/>
</dbReference>
<dbReference type="AlphaFoldDB" id="A0A7J6GV09"/>
<dbReference type="Pfam" id="PF00400">
    <property type="entry name" value="WD40"/>
    <property type="match status" value="4"/>
</dbReference>
<evidence type="ECO:0000313" key="7">
    <source>
        <dbReference type="Proteomes" id="UP000525078"/>
    </source>
</evidence>
<dbReference type="SMART" id="SM00320">
    <property type="entry name" value="WD40"/>
    <property type="match status" value="6"/>
</dbReference>
<dbReference type="PANTHER" id="PTHR22838">
    <property type="entry name" value="WD REPEAT PROTEIN 26-RELATED"/>
    <property type="match status" value="1"/>
</dbReference>
<evidence type="ECO:0000256" key="3">
    <source>
        <dbReference type="PROSITE-ProRule" id="PRU00221"/>
    </source>
</evidence>
<feature type="domain" description="CTLH" evidence="5">
    <location>
        <begin position="95"/>
        <end position="152"/>
    </location>
</feature>
<comment type="caution">
    <text evidence="6">The sequence shown here is derived from an EMBL/GenBank/DDBJ whole genome shotgun (WGS) entry which is preliminary data.</text>
</comment>
<dbReference type="EMBL" id="JAATIP010000044">
    <property type="protein sequence ID" value="KAF4385899.1"/>
    <property type="molecule type" value="Genomic_DNA"/>
</dbReference>
<evidence type="ECO:0000259" key="5">
    <source>
        <dbReference type="PROSITE" id="PS50897"/>
    </source>
</evidence>
<dbReference type="SMART" id="SM00668">
    <property type="entry name" value="CTLH"/>
    <property type="match status" value="1"/>
</dbReference>
<dbReference type="InterPro" id="IPR036322">
    <property type="entry name" value="WD40_repeat_dom_sf"/>
</dbReference>
<dbReference type="InterPro" id="IPR051350">
    <property type="entry name" value="WD_repeat-ST_regulator"/>
</dbReference>
<dbReference type="InterPro" id="IPR006595">
    <property type="entry name" value="CTLH_C"/>
</dbReference>
<proteinExistence type="predicted"/>
<dbReference type="InterPro" id="IPR015943">
    <property type="entry name" value="WD40/YVTN_repeat-like_dom_sf"/>
</dbReference>
<reference evidence="6 7" key="1">
    <citation type="journal article" date="2020" name="bioRxiv">
        <title>Sequence and annotation of 42 cannabis genomes reveals extensive copy number variation in cannabinoid synthesis and pathogen resistance genes.</title>
        <authorList>
            <person name="Mckernan K.J."/>
            <person name="Helbert Y."/>
            <person name="Kane L.T."/>
            <person name="Ebling H."/>
            <person name="Zhang L."/>
            <person name="Liu B."/>
            <person name="Eaton Z."/>
            <person name="Mclaughlin S."/>
            <person name="Kingan S."/>
            <person name="Baybayan P."/>
            <person name="Concepcion G."/>
            <person name="Jordan M."/>
            <person name="Riva A."/>
            <person name="Barbazuk W."/>
            <person name="Harkins T."/>
        </authorList>
    </citation>
    <scope>NUCLEOTIDE SEQUENCE [LARGE SCALE GENOMIC DNA]</scope>
    <source>
        <strain evidence="7">cv. Jamaican Lion 4</strain>
        <tissue evidence="6">Leaf</tissue>
    </source>
</reference>
<keyword evidence="1 3" id="KW-0853">WD repeat</keyword>
<dbReference type="PROSITE" id="PS50294">
    <property type="entry name" value="WD_REPEATS_REGION"/>
    <property type="match status" value="2"/>
</dbReference>
<dbReference type="PROSITE" id="PS50897">
    <property type="entry name" value="CTLH"/>
    <property type="match status" value="1"/>
</dbReference>
<dbReference type="PROSITE" id="PS50896">
    <property type="entry name" value="LISH"/>
    <property type="match status" value="1"/>
</dbReference>
<feature type="region of interest" description="Disordered" evidence="4">
    <location>
        <begin position="1"/>
        <end position="21"/>
    </location>
</feature>
<protein>
    <recommendedName>
        <fullName evidence="5">CTLH domain-containing protein</fullName>
    </recommendedName>
</protein>
<evidence type="ECO:0000256" key="1">
    <source>
        <dbReference type="ARBA" id="ARBA00022574"/>
    </source>
</evidence>
<sequence length="621" mass="69321">MGGVEDEEPATKRMKLSSGELRGLSNGTSLIDPVAGSSRDLMARPLPSAGDDEVVGSKGVIKRVEFVRIIAKALYSLGYKKSGAHLEEESGISVHSAVVNLFMQQVLDGNWNESVNTLHKIRELDEKIIKSASFLILEQKFLELLKEDKLMDALKTLRTEITPLCINGPRVHELSSCLVAPSLLGSRAQDNVRLKSRTKLLEELQELLPPTIMIPERRLEHLVEQALVLQKDACFFHNSVNEQMSLYTDHRCGSEQIPSRTLQFGILLSITRIVSSDIICCFRSYRYYKPTVMKCGSYNFHIMGNTWPRHQMIDLPSFGRIYSDFDSVNKLLKVDANGALSLKHKLCGHQKPVSSVSWSPDNRQLLTCGVEEAVRRWDAASGECLHVYEKPGLGLVSCGWFPDGKWIFSGVNDKSICMWGLDGKELECWKGQRTLRISDLEITSDGKQVISICRENAILLLDREAKVERWIEEDQTITSFSLSKDNKHLLVNLLNQEIHLWNIQGDVKLVAKYTGHKRSRFVIRSCFGGIDQAFIASGSEDSQVYIWHRLTGELIEALPGHSGAVNCVSWNPVNPHMLASASDDRTIRIWGGLNTQNVKCGGCDGGTLSNSNGVHYSNGKA</sequence>
<feature type="repeat" description="WD" evidence="3">
    <location>
        <begin position="558"/>
        <end position="590"/>
    </location>
</feature>
<organism evidence="6 7">
    <name type="scientific">Cannabis sativa</name>
    <name type="common">Hemp</name>
    <name type="synonym">Marijuana</name>
    <dbReference type="NCBI Taxonomy" id="3483"/>
    <lineage>
        <taxon>Eukaryota</taxon>
        <taxon>Viridiplantae</taxon>
        <taxon>Streptophyta</taxon>
        <taxon>Embryophyta</taxon>
        <taxon>Tracheophyta</taxon>
        <taxon>Spermatophyta</taxon>
        <taxon>Magnoliopsida</taxon>
        <taxon>eudicotyledons</taxon>
        <taxon>Gunneridae</taxon>
        <taxon>Pentapetalae</taxon>
        <taxon>rosids</taxon>
        <taxon>fabids</taxon>
        <taxon>Rosales</taxon>
        <taxon>Cannabaceae</taxon>
        <taxon>Cannabis</taxon>
    </lineage>
</organism>
<evidence type="ECO:0000256" key="2">
    <source>
        <dbReference type="ARBA" id="ARBA00022737"/>
    </source>
</evidence>
<dbReference type="SUPFAM" id="SSF50978">
    <property type="entry name" value="WD40 repeat-like"/>
    <property type="match status" value="1"/>
</dbReference>
<dbReference type="PROSITE" id="PS50082">
    <property type="entry name" value="WD_REPEATS_2"/>
    <property type="match status" value="2"/>
</dbReference>
<dbReference type="Gene3D" id="2.130.10.10">
    <property type="entry name" value="YVTN repeat-like/Quinoprotein amine dehydrogenase"/>
    <property type="match status" value="2"/>
</dbReference>
<gene>
    <name evidence="6" type="ORF">F8388_010455</name>
</gene>
<accession>A0A7J6GV09</accession>
<dbReference type="Pfam" id="PF23627">
    <property type="entry name" value="LisH_WDR26"/>
    <property type="match status" value="1"/>
</dbReference>
<dbReference type="InterPro" id="IPR001680">
    <property type="entry name" value="WD40_rpt"/>
</dbReference>
<dbReference type="InterPro" id="IPR006594">
    <property type="entry name" value="LisH"/>
</dbReference>
<evidence type="ECO:0000313" key="6">
    <source>
        <dbReference type="EMBL" id="KAF4385899.1"/>
    </source>
</evidence>
<name>A0A7J6GV09_CANSA</name>
<feature type="repeat" description="WD" evidence="3">
    <location>
        <begin position="346"/>
        <end position="387"/>
    </location>
</feature>
<keyword evidence="2" id="KW-0677">Repeat</keyword>
<dbReference type="PANTHER" id="PTHR22838:SF0">
    <property type="entry name" value="WD REPEAT-CONTAINING PROTEIN 26"/>
    <property type="match status" value="1"/>
</dbReference>
<evidence type="ECO:0000256" key="4">
    <source>
        <dbReference type="SAM" id="MobiDB-lite"/>
    </source>
</evidence>